<evidence type="ECO:0000313" key="3">
    <source>
        <dbReference type="EMBL" id="KAK2572596.1"/>
    </source>
</evidence>
<feature type="domain" description="DEK-C" evidence="2">
    <location>
        <begin position="10"/>
        <end position="65"/>
    </location>
</feature>
<name>A0AAD9VFJ8_ACRCE</name>
<feature type="compositionally biased region" description="Basic and acidic residues" evidence="1">
    <location>
        <begin position="92"/>
        <end position="114"/>
    </location>
</feature>
<dbReference type="Gene3D" id="1.10.10.60">
    <property type="entry name" value="Homeodomain-like"/>
    <property type="match status" value="1"/>
</dbReference>
<accession>A0AAD9VFJ8</accession>
<keyword evidence="4" id="KW-1185">Reference proteome</keyword>
<sequence length="114" mass="13167">MAGINNRTSEPSDAKIQAVIASILKEGELSQLTSRTVRLQIERKFGVSLVERKKEIDKMLMEMIMQKTATGHEEEEENERERNNEIEDENGYEEKSRDSSDDSSSEENRDQEIF</sequence>
<protein>
    <recommendedName>
        <fullName evidence="2">DEK-C domain-containing protein</fullName>
    </recommendedName>
</protein>
<evidence type="ECO:0000259" key="2">
    <source>
        <dbReference type="PROSITE" id="PS51998"/>
    </source>
</evidence>
<dbReference type="InterPro" id="IPR014876">
    <property type="entry name" value="DEK_C"/>
</dbReference>
<evidence type="ECO:0000313" key="4">
    <source>
        <dbReference type="Proteomes" id="UP001249851"/>
    </source>
</evidence>
<organism evidence="3 4">
    <name type="scientific">Acropora cervicornis</name>
    <name type="common">Staghorn coral</name>
    <dbReference type="NCBI Taxonomy" id="6130"/>
    <lineage>
        <taxon>Eukaryota</taxon>
        <taxon>Metazoa</taxon>
        <taxon>Cnidaria</taxon>
        <taxon>Anthozoa</taxon>
        <taxon>Hexacorallia</taxon>
        <taxon>Scleractinia</taxon>
        <taxon>Astrocoeniina</taxon>
        <taxon>Acroporidae</taxon>
        <taxon>Acropora</taxon>
    </lineage>
</organism>
<dbReference type="SUPFAM" id="SSF109715">
    <property type="entry name" value="DEK C-terminal domain"/>
    <property type="match status" value="1"/>
</dbReference>
<proteinExistence type="predicted"/>
<comment type="caution">
    <text evidence="3">The sequence shown here is derived from an EMBL/GenBank/DDBJ whole genome shotgun (WGS) entry which is preliminary data.</text>
</comment>
<reference evidence="3" key="1">
    <citation type="journal article" date="2023" name="G3 (Bethesda)">
        <title>Whole genome assembly and annotation of the endangered Caribbean coral Acropora cervicornis.</title>
        <authorList>
            <person name="Selwyn J.D."/>
            <person name="Vollmer S.V."/>
        </authorList>
    </citation>
    <scope>NUCLEOTIDE SEQUENCE</scope>
    <source>
        <strain evidence="3">K2</strain>
    </source>
</reference>
<dbReference type="EMBL" id="JARQWQ010000004">
    <property type="protein sequence ID" value="KAK2572596.1"/>
    <property type="molecule type" value="Genomic_DNA"/>
</dbReference>
<gene>
    <name evidence="3" type="ORF">P5673_002866</name>
</gene>
<feature type="region of interest" description="Disordered" evidence="1">
    <location>
        <begin position="63"/>
        <end position="114"/>
    </location>
</feature>
<reference evidence="3" key="2">
    <citation type="journal article" date="2023" name="Science">
        <title>Genomic signatures of disease resistance in endangered staghorn corals.</title>
        <authorList>
            <person name="Vollmer S.V."/>
            <person name="Selwyn J.D."/>
            <person name="Despard B.A."/>
            <person name="Roesel C.L."/>
        </authorList>
    </citation>
    <scope>NUCLEOTIDE SEQUENCE</scope>
    <source>
        <strain evidence="3">K2</strain>
    </source>
</reference>
<dbReference type="Proteomes" id="UP001249851">
    <property type="component" value="Unassembled WGS sequence"/>
</dbReference>
<dbReference type="AlphaFoldDB" id="A0AAD9VFJ8"/>
<dbReference type="Pfam" id="PF08766">
    <property type="entry name" value="DEK_C"/>
    <property type="match status" value="1"/>
</dbReference>
<dbReference type="PROSITE" id="PS51998">
    <property type="entry name" value="DEK_C"/>
    <property type="match status" value="1"/>
</dbReference>
<evidence type="ECO:0000256" key="1">
    <source>
        <dbReference type="SAM" id="MobiDB-lite"/>
    </source>
</evidence>